<keyword evidence="3" id="KW-1185">Reference proteome</keyword>
<dbReference type="EMBL" id="JAFMPT010000012">
    <property type="protein sequence ID" value="MCC1484882.1"/>
    <property type="molecule type" value="Genomic_DNA"/>
</dbReference>
<accession>A0ABS8EPX2</accession>
<comment type="caution">
    <text evidence="2">The sequence shown here is derived from an EMBL/GenBank/DDBJ whole genome shotgun (WGS) entry which is preliminary data.</text>
</comment>
<name>A0ABS8EPX2_9FLAO</name>
<dbReference type="PANTHER" id="PTHR45947">
    <property type="entry name" value="SULFOQUINOVOSYL TRANSFERASE SQD2"/>
    <property type="match status" value="1"/>
</dbReference>
<dbReference type="PANTHER" id="PTHR45947:SF3">
    <property type="entry name" value="SULFOQUINOVOSYL TRANSFERASE SQD2"/>
    <property type="match status" value="1"/>
</dbReference>
<evidence type="ECO:0000313" key="2">
    <source>
        <dbReference type="EMBL" id="MCC1484882.1"/>
    </source>
</evidence>
<dbReference type="InterPro" id="IPR050194">
    <property type="entry name" value="Glycosyltransferase_grp1"/>
</dbReference>
<evidence type="ECO:0000313" key="3">
    <source>
        <dbReference type="Proteomes" id="UP000778797"/>
    </source>
</evidence>
<dbReference type="CDD" id="cd03801">
    <property type="entry name" value="GT4_PimA-like"/>
    <property type="match status" value="1"/>
</dbReference>
<dbReference type="InterPro" id="IPR001296">
    <property type="entry name" value="Glyco_trans_1"/>
</dbReference>
<gene>
    <name evidence="2" type="ORF">J1C55_09795</name>
</gene>
<dbReference type="Proteomes" id="UP000778797">
    <property type="component" value="Unassembled WGS sequence"/>
</dbReference>
<feature type="domain" description="Glycosyl transferase family 1" evidence="1">
    <location>
        <begin position="162"/>
        <end position="317"/>
    </location>
</feature>
<evidence type="ECO:0000259" key="1">
    <source>
        <dbReference type="Pfam" id="PF00534"/>
    </source>
</evidence>
<protein>
    <submittedName>
        <fullName evidence="2">Glycosyltransferase family 4 protein</fullName>
    </submittedName>
</protein>
<dbReference type="RefSeq" id="WP_227477361.1">
    <property type="nucleotide sequence ID" value="NZ_JAFMPT010000012.1"/>
</dbReference>
<dbReference type="SUPFAM" id="SSF53756">
    <property type="entry name" value="UDP-Glycosyltransferase/glycogen phosphorylase"/>
    <property type="match status" value="1"/>
</dbReference>
<organism evidence="2 3">
    <name type="scientific">Winogradskyella immobilis</name>
    <dbReference type="NCBI Taxonomy" id="2816852"/>
    <lineage>
        <taxon>Bacteria</taxon>
        <taxon>Pseudomonadati</taxon>
        <taxon>Bacteroidota</taxon>
        <taxon>Flavobacteriia</taxon>
        <taxon>Flavobacteriales</taxon>
        <taxon>Flavobacteriaceae</taxon>
        <taxon>Winogradskyella</taxon>
    </lineage>
</organism>
<dbReference type="Gene3D" id="3.40.50.2000">
    <property type="entry name" value="Glycogen Phosphorylase B"/>
    <property type="match status" value="2"/>
</dbReference>
<dbReference type="Pfam" id="PF00534">
    <property type="entry name" value="Glycos_transf_1"/>
    <property type="match status" value="1"/>
</dbReference>
<reference evidence="3" key="2">
    <citation type="submission" date="2023-07" db="EMBL/GenBank/DDBJ databases">
        <title>Genome of Winogradskyella sp. E313.</title>
        <authorList>
            <person name="Zhou Y."/>
        </authorList>
    </citation>
    <scope>NUCLEOTIDE SEQUENCE [LARGE SCALE GENOMIC DNA]</scope>
    <source>
        <strain evidence="3">E313</strain>
    </source>
</reference>
<reference evidence="3" key="1">
    <citation type="submission" date="2021-03" db="EMBL/GenBank/DDBJ databases">
        <title>Genome of Cognatishimia sp. F0-27.</title>
        <authorList>
            <person name="Ping X."/>
        </authorList>
    </citation>
    <scope>NUCLEOTIDE SEQUENCE [LARGE SCALE GENOMIC DNA]</scope>
    <source>
        <strain evidence="3">E313</strain>
    </source>
</reference>
<proteinExistence type="predicted"/>
<sequence length="336" mass="38351">MKNLLYIGNNLSTKKNNTSSIQSLGRLLESEGYQLRYASKYVNKVLRLLDMLLACIRFKRWADIVIIDTYSTQNFYYALFCSQLCRLLRLPYFTSLNGGNLPQRLKNNPRFSGFIFNNAAQNISPSVYLKKEFEAQGYLDMKYISNTIELKNYPVISKNFNSIRLLWVRSFSKIYNPQMAVKVQRKLMDMGYAAELCMIGPDSDGSLKEVKALAKALNVDVEFTGKLSKTEWVEKSKNSNIFINTTNFDNAPVSLIEAMALGLPIVSTNVGGMPFLIENEKEGLLVEKSNVDAMVEAIVKIYKEKTVRDTLITNGRRKAETFAWSVVKQQWNNVLR</sequence>